<dbReference type="PROSITE" id="PS51704">
    <property type="entry name" value="GP_PDE"/>
    <property type="match status" value="1"/>
</dbReference>
<dbReference type="GO" id="GO:0008081">
    <property type="term" value="F:phosphoric diester hydrolase activity"/>
    <property type="evidence" value="ECO:0007669"/>
    <property type="project" value="InterPro"/>
</dbReference>
<dbReference type="InterPro" id="IPR017946">
    <property type="entry name" value="PLC-like_Pdiesterase_TIM-brl"/>
</dbReference>
<dbReference type="STRING" id="1499966.U14_01829"/>
<dbReference type="PANTHER" id="PTHR46211:SF14">
    <property type="entry name" value="GLYCEROPHOSPHODIESTER PHOSPHODIESTERASE"/>
    <property type="match status" value="1"/>
</dbReference>
<dbReference type="Gene3D" id="3.20.20.190">
    <property type="entry name" value="Phosphatidylinositol (PI) phosphodiesterase"/>
    <property type="match status" value="1"/>
</dbReference>
<dbReference type="SUPFAM" id="SSF51695">
    <property type="entry name" value="PLC-like phosphodiesterases"/>
    <property type="match status" value="1"/>
</dbReference>
<keyword evidence="4" id="KW-1185">Reference proteome</keyword>
<organism evidence="3">
    <name type="scientific">Candidatus Moduliflexus flocculans</name>
    <dbReference type="NCBI Taxonomy" id="1499966"/>
    <lineage>
        <taxon>Bacteria</taxon>
        <taxon>Candidatus Moduliflexota</taxon>
        <taxon>Candidatus Moduliflexia</taxon>
        <taxon>Candidatus Moduliflexales</taxon>
        <taxon>Candidatus Moduliflexaceae</taxon>
    </lineage>
</organism>
<dbReference type="GO" id="GO:0006629">
    <property type="term" value="P:lipid metabolic process"/>
    <property type="evidence" value="ECO:0007669"/>
    <property type="project" value="InterPro"/>
</dbReference>
<dbReference type="EMBL" id="DF820456">
    <property type="protein sequence ID" value="GAK50596.1"/>
    <property type="molecule type" value="Genomic_DNA"/>
</dbReference>
<feature type="transmembrane region" description="Helical" evidence="1">
    <location>
        <begin position="55"/>
        <end position="82"/>
    </location>
</feature>
<feature type="transmembrane region" description="Helical" evidence="1">
    <location>
        <begin position="325"/>
        <end position="344"/>
    </location>
</feature>
<dbReference type="InterPro" id="IPR018476">
    <property type="entry name" value="GlyceroP-diester-Pdiesterase_M"/>
</dbReference>
<dbReference type="HOGENOM" id="CLU_030006_15_1_0"/>
<dbReference type="AlphaFoldDB" id="A0A0S6VWI9"/>
<feature type="transmembrane region" description="Helical" evidence="1">
    <location>
        <begin position="21"/>
        <end position="43"/>
    </location>
</feature>
<dbReference type="Pfam" id="PF10110">
    <property type="entry name" value="GPDPase_memb"/>
    <property type="match status" value="1"/>
</dbReference>
<name>A0A0S6VWI9_9BACT</name>
<gene>
    <name evidence="3" type="ORF">U14_01829</name>
</gene>
<sequence length="618" mass="67893">MFVEALRDFRRTWPQLILSDLLARAFAFAVLTPVVGLLFKLFLATTPTGVVTDSAIAGFLLHPTGFLAVVVVSAATIGIVFLETGPIMVIGFGAIENRRVTWLDAFKYTYRRVIAIMQLVWYGLVRLLLIALPFFAAIGALYVLFLRAYDINYYLANKPPVFLAVVAITGVLVIVMTAWMLVKFAGWLFALPMALFEGMGGKQAMRASERITFGQRRRISLWLIEWTVVVMLLSTFAPFAIIRLADLLIPREPSRILLLLFGLSAALLLSALANFAVTVFSAVLFPLLVLRLYRSFAGPGELSPGLDYWETLGARVSYKIPGKRILVGCVAALAVIIAGMYLIMRDNAWKEPVQIIAHRGGAAVAPENTMAAFKRGIADGADWIELDVQENADGVVVVEHDRDFMRKAKVNLDVSKATAADLASIDIGSYFAPEFSDQCVSTLREVLELAKGKAGVFIELKYYGRDQALEANVVDVVEQAGMAAHVVIMSLDYNGLRKMAALRPDWTYGLLNAVALGDLTKLDVNFLGITAKAASFRTIRAIHRRGMKVYAWTINDPVQMSVMMSRGVDGIITDQVALAKHVKDFREELTFVGRIALWIAGETGLLHGLGQASEPHDA</sequence>
<dbReference type="InterPro" id="IPR030395">
    <property type="entry name" value="GP_PDE_dom"/>
</dbReference>
<keyword evidence="1" id="KW-0812">Transmembrane</keyword>
<dbReference type="Pfam" id="PF03009">
    <property type="entry name" value="GDPD"/>
    <property type="match status" value="1"/>
</dbReference>
<feature type="transmembrane region" description="Helical" evidence="1">
    <location>
        <begin position="256"/>
        <end position="289"/>
    </location>
</feature>
<keyword evidence="1" id="KW-0472">Membrane</keyword>
<keyword evidence="1" id="KW-1133">Transmembrane helix</keyword>
<reference evidence="3" key="1">
    <citation type="journal article" date="2015" name="PeerJ">
        <title>First genomic representation of candidate bacterial phylum KSB3 points to enhanced environmental sensing as a trigger of wastewater bulking.</title>
        <authorList>
            <person name="Sekiguchi Y."/>
            <person name="Ohashi A."/>
            <person name="Parks D.H."/>
            <person name="Yamauchi T."/>
            <person name="Tyson G.W."/>
            <person name="Hugenholtz P."/>
        </authorList>
    </citation>
    <scope>NUCLEOTIDE SEQUENCE [LARGE SCALE GENOMIC DNA]</scope>
</reference>
<feature type="transmembrane region" description="Helical" evidence="1">
    <location>
        <begin position="119"/>
        <end position="145"/>
    </location>
</feature>
<feature type="transmembrane region" description="Helical" evidence="1">
    <location>
        <begin position="165"/>
        <end position="198"/>
    </location>
</feature>
<accession>A0A0S6VWI9</accession>
<dbReference type="PANTHER" id="PTHR46211">
    <property type="entry name" value="GLYCEROPHOSPHORYL DIESTER PHOSPHODIESTERASE"/>
    <property type="match status" value="1"/>
</dbReference>
<feature type="domain" description="GP-PDE" evidence="2">
    <location>
        <begin position="353"/>
        <end position="583"/>
    </location>
</feature>
<evidence type="ECO:0000259" key="2">
    <source>
        <dbReference type="PROSITE" id="PS51704"/>
    </source>
</evidence>
<evidence type="ECO:0000313" key="4">
    <source>
        <dbReference type="Proteomes" id="UP000030700"/>
    </source>
</evidence>
<protein>
    <submittedName>
        <fullName evidence="3">Glycerophosphoryl diester phosphodiesterase family protein</fullName>
    </submittedName>
</protein>
<proteinExistence type="predicted"/>
<evidence type="ECO:0000313" key="3">
    <source>
        <dbReference type="EMBL" id="GAK50596.1"/>
    </source>
</evidence>
<dbReference type="Proteomes" id="UP000030700">
    <property type="component" value="Unassembled WGS sequence"/>
</dbReference>
<evidence type="ECO:0000256" key="1">
    <source>
        <dbReference type="SAM" id="Phobius"/>
    </source>
</evidence>
<feature type="transmembrane region" description="Helical" evidence="1">
    <location>
        <begin position="219"/>
        <end position="244"/>
    </location>
</feature>